<name>A0A8C4R7J0_EPTBU</name>
<dbReference type="InterPro" id="IPR013098">
    <property type="entry name" value="Ig_I-set"/>
</dbReference>
<dbReference type="OMA" id="GHRYKVQ"/>
<dbReference type="Ensembl" id="ENSEBUT00000026825.1">
    <property type="protein sequence ID" value="ENSEBUP00000026248.1"/>
    <property type="gene ID" value="ENSEBUG00000016176.1"/>
</dbReference>
<evidence type="ECO:0000313" key="2">
    <source>
        <dbReference type="Ensembl" id="ENSEBUP00000026248.1"/>
    </source>
</evidence>
<dbReference type="Proteomes" id="UP000694388">
    <property type="component" value="Unplaced"/>
</dbReference>
<dbReference type="Gene3D" id="2.60.40.10">
    <property type="entry name" value="Immunoglobulins"/>
    <property type="match status" value="2"/>
</dbReference>
<evidence type="ECO:0000259" key="1">
    <source>
        <dbReference type="PROSITE" id="PS50835"/>
    </source>
</evidence>
<reference evidence="2" key="1">
    <citation type="submission" date="2025-08" db="UniProtKB">
        <authorList>
            <consortium name="Ensembl"/>
        </authorList>
    </citation>
    <scope>IDENTIFICATION</scope>
</reference>
<sequence>MPASITRKLKKTECAFGSSASMECKVSGTAPLVVTWYKDGDDVHDGDKYHTSFVDNIATLIIQYVESSDKGNFTCKASNSSGSDTSTASLAILEPPTFARPMTSLEALPKSLAQFETVVHGSEPLTIKWYKDEQEIKPSRTIRDIFENSKAILVLERVDPSASGCYRCKASNPAGTDSITANLLVKGV</sequence>
<reference evidence="2" key="2">
    <citation type="submission" date="2025-09" db="UniProtKB">
        <authorList>
            <consortium name="Ensembl"/>
        </authorList>
    </citation>
    <scope>IDENTIFICATION</scope>
</reference>
<dbReference type="GeneTree" id="ENSGT01110000267173"/>
<proteinExistence type="predicted"/>
<dbReference type="InterPro" id="IPR036179">
    <property type="entry name" value="Ig-like_dom_sf"/>
</dbReference>
<dbReference type="InterPro" id="IPR013783">
    <property type="entry name" value="Ig-like_fold"/>
</dbReference>
<dbReference type="Pfam" id="PF07679">
    <property type="entry name" value="I-set"/>
    <property type="match status" value="2"/>
</dbReference>
<protein>
    <recommendedName>
        <fullName evidence="1">Ig-like domain-containing protein</fullName>
    </recommendedName>
</protein>
<accession>A0A8C4R7J0</accession>
<dbReference type="SMART" id="SM00408">
    <property type="entry name" value="IGc2"/>
    <property type="match status" value="2"/>
</dbReference>
<dbReference type="FunFam" id="2.60.40.10:FF:000022">
    <property type="entry name" value="Cardiac titin"/>
    <property type="match status" value="2"/>
</dbReference>
<dbReference type="InterPro" id="IPR003599">
    <property type="entry name" value="Ig_sub"/>
</dbReference>
<organism evidence="2 3">
    <name type="scientific">Eptatretus burgeri</name>
    <name type="common">Inshore hagfish</name>
    <dbReference type="NCBI Taxonomy" id="7764"/>
    <lineage>
        <taxon>Eukaryota</taxon>
        <taxon>Metazoa</taxon>
        <taxon>Chordata</taxon>
        <taxon>Craniata</taxon>
        <taxon>Vertebrata</taxon>
        <taxon>Cyclostomata</taxon>
        <taxon>Myxini</taxon>
        <taxon>Myxiniformes</taxon>
        <taxon>Myxinidae</taxon>
        <taxon>Eptatretinae</taxon>
        <taxon>Eptatretus</taxon>
    </lineage>
</organism>
<feature type="domain" description="Ig-like" evidence="1">
    <location>
        <begin position="96"/>
        <end position="180"/>
    </location>
</feature>
<dbReference type="SUPFAM" id="SSF48726">
    <property type="entry name" value="Immunoglobulin"/>
    <property type="match status" value="2"/>
</dbReference>
<dbReference type="PANTHER" id="PTHR47633">
    <property type="entry name" value="IMMUNOGLOBULIN"/>
    <property type="match status" value="1"/>
</dbReference>
<feature type="domain" description="Ig-like" evidence="1">
    <location>
        <begin position="2"/>
        <end position="91"/>
    </location>
</feature>
<dbReference type="PROSITE" id="PS50835">
    <property type="entry name" value="IG_LIKE"/>
    <property type="match status" value="2"/>
</dbReference>
<dbReference type="AlphaFoldDB" id="A0A8C4R7J0"/>
<keyword evidence="3" id="KW-1185">Reference proteome</keyword>
<dbReference type="InterPro" id="IPR007110">
    <property type="entry name" value="Ig-like_dom"/>
</dbReference>
<evidence type="ECO:0000313" key="3">
    <source>
        <dbReference type="Proteomes" id="UP000694388"/>
    </source>
</evidence>
<dbReference type="SMART" id="SM00409">
    <property type="entry name" value="IG"/>
    <property type="match status" value="2"/>
</dbReference>
<dbReference type="InterPro" id="IPR003598">
    <property type="entry name" value="Ig_sub2"/>
</dbReference>